<dbReference type="EMBL" id="VOQS01000005">
    <property type="protein sequence ID" value="TXC80508.1"/>
    <property type="molecule type" value="Genomic_DNA"/>
</dbReference>
<dbReference type="RefSeq" id="WP_028367198.1">
    <property type="nucleotide sequence ID" value="NZ_JAZHFZ010000004.1"/>
</dbReference>
<gene>
    <name evidence="3" type="ORF">FRZ40_40285</name>
    <name evidence="2" type="ORF">V4C56_07345</name>
</gene>
<dbReference type="AlphaFoldDB" id="A0A5C6VBD0"/>
<dbReference type="Proteomes" id="UP000321776">
    <property type="component" value="Unassembled WGS sequence"/>
</dbReference>
<reference evidence="3" key="2">
    <citation type="submission" date="2019-08" db="EMBL/GenBank/DDBJ databases">
        <authorList>
            <person name="Im W.-T."/>
        </authorList>
    </citation>
    <scope>NUCLEOTIDE SEQUENCE</scope>
    <source>
        <strain evidence="3">NF 2-5-3</strain>
    </source>
</reference>
<feature type="signal peptide" evidence="1">
    <location>
        <begin position="1"/>
        <end position="18"/>
    </location>
</feature>
<keyword evidence="5" id="KW-1185">Reference proteome</keyword>
<dbReference type="PROSITE" id="PS51257">
    <property type="entry name" value="PROKAR_LIPOPROTEIN"/>
    <property type="match status" value="1"/>
</dbReference>
<sequence>MRASIFCLVFAIFVCGFAVTSCDDSVDDAADSEGCDYVAPATCMERLYYPLGLRTIALADFCYGAGGLQVLHDHYRFSYGDMIDAGTTLPMENLALGQTHGGSRDDKREH</sequence>
<name>A0A5C6VBD0_9BURK</name>
<dbReference type="Proteomes" id="UP001481677">
    <property type="component" value="Unassembled WGS sequence"/>
</dbReference>
<evidence type="ECO:0000313" key="5">
    <source>
        <dbReference type="Proteomes" id="UP001481677"/>
    </source>
</evidence>
<dbReference type="EMBL" id="JAZHGA010000004">
    <property type="protein sequence ID" value="MEM5339448.1"/>
    <property type="molecule type" value="Genomic_DNA"/>
</dbReference>
<accession>A0A5C6VBD0</accession>
<keyword evidence="1" id="KW-0732">Signal</keyword>
<feature type="chain" id="PRO_5023136105" evidence="1">
    <location>
        <begin position="19"/>
        <end position="110"/>
    </location>
</feature>
<reference evidence="3 4" key="1">
    <citation type="journal article" date="2018" name="Int. J. Syst. Evol. Microbiol.">
        <title>Paraburkholderia azotifigens sp. nov., a nitrogen-fixing bacterium isolated from paddy soil.</title>
        <authorList>
            <person name="Choi G.M."/>
            <person name="Im W.T."/>
        </authorList>
    </citation>
    <scope>NUCLEOTIDE SEQUENCE [LARGE SCALE GENOMIC DNA]</scope>
    <source>
        <strain evidence="3 4">NF 2-5-3</strain>
    </source>
</reference>
<reference evidence="2 5" key="3">
    <citation type="submission" date="2024-01" db="EMBL/GenBank/DDBJ databases">
        <title>The diversity of rhizobia nodulating Mimosa spp. in eleven states of Brazil covering several biomes is determined by host plant, location, and edaphic factors.</title>
        <authorList>
            <person name="Rouws L."/>
            <person name="Barauna A."/>
            <person name="Beukes C."/>
            <person name="De Faria S.M."/>
            <person name="Gross E."/>
            <person name="Dos Reis Junior F.B."/>
            <person name="Simon M."/>
            <person name="Maluk M."/>
            <person name="Odee D.W."/>
            <person name="Kenicer G."/>
            <person name="Young J.P.W."/>
            <person name="Reis V.M."/>
            <person name="Zilli J."/>
            <person name="James E.K."/>
        </authorList>
    </citation>
    <scope>NUCLEOTIDE SEQUENCE [LARGE SCALE GENOMIC DNA]</scope>
    <source>
        <strain evidence="2 5">JPY530</strain>
    </source>
</reference>
<evidence type="ECO:0000313" key="4">
    <source>
        <dbReference type="Proteomes" id="UP000321776"/>
    </source>
</evidence>
<evidence type="ECO:0000256" key="1">
    <source>
        <dbReference type="SAM" id="SignalP"/>
    </source>
</evidence>
<organism evidence="3 4">
    <name type="scientific">Paraburkholderia azotifigens</name>
    <dbReference type="NCBI Taxonomy" id="2057004"/>
    <lineage>
        <taxon>Bacteria</taxon>
        <taxon>Pseudomonadati</taxon>
        <taxon>Pseudomonadota</taxon>
        <taxon>Betaproteobacteria</taxon>
        <taxon>Burkholderiales</taxon>
        <taxon>Burkholderiaceae</taxon>
        <taxon>Paraburkholderia</taxon>
    </lineage>
</organism>
<evidence type="ECO:0000313" key="2">
    <source>
        <dbReference type="EMBL" id="MEM5339448.1"/>
    </source>
</evidence>
<comment type="caution">
    <text evidence="3">The sequence shown here is derived from an EMBL/GenBank/DDBJ whole genome shotgun (WGS) entry which is preliminary data.</text>
</comment>
<protein>
    <submittedName>
        <fullName evidence="3">Uncharacterized protein</fullName>
    </submittedName>
</protein>
<evidence type="ECO:0000313" key="3">
    <source>
        <dbReference type="EMBL" id="TXC80508.1"/>
    </source>
</evidence>
<proteinExistence type="predicted"/>